<keyword evidence="1" id="KW-0813">Transport</keyword>
<feature type="domain" description="ABC transporter" evidence="4">
    <location>
        <begin position="14"/>
        <end position="262"/>
    </location>
</feature>
<dbReference type="PROSITE" id="PS50893">
    <property type="entry name" value="ABC_TRANSPORTER_2"/>
    <property type="match status" value="1"/>
</dbReference>
<evidence type="ECO:0000256" key="2">
    <source>
        <dbReference type="ARBA" id="ARBA00022741"/>
    </source>
</evidence>
<dbReference type="AlphaFoldDB" id="A0A7Y9RZZ5"/>
<dbReference type="SUPFAM" id="SSF52540">
    <property type="entry name" value="P-loop containing nucleoside triphosphate hydrolases"/>
    <property type="match status" value="1"/>
</dbReference>
<comment type="caution">
    <text evidence="5">The sequence shown here is derived from an EMBL/GenBank/DDBJ whole genome shotgun (WGS) entry which is preliminary data.</text>
</comment>
<protein>
    <submittedName>
        <fullName evidence="5">Branched-chain amino acid transport system ATP-binding protein</fullName>
    </submittedName>
</protein>
<dbReference type="Gene3D" id="3.40.50.300">
    <property type="entry name" value="P-loop containing nucleotide triphosphate hydrolases"/>
    <property type="match status" value="1"/>
</dbReference>
<keyword evidence="2" id="KW-0547">Nucleotide-binding</keyword>
<reference evidence="5 6" key="1">
    <citation type="submission" date="2020-07" db="EMBL/GenBank/DDBJ databases">
        <title>Sequencing the genomes of 1000 actinobacteria strains.</title>
        <authorList>
            <person name="Klenk H.-P."/>
        </authorList>
    </citation>
    <scope>NUCLEOTIDE SEQUENCE [LARGE SCALE GENOMIC DNA]</scope>
    <source>
        <strain evidence="5 6">DSM 23819</strain>
    </source>
</reference>
<dbReference type="InterPro" id="IPR027417">
    <property type="entry name" value="P-loop_NTPase"/>
</dbReference>
<dbReference type="GO" id="GO:0016887">
    <property type="term" value="F:ATP hydrolysis activity"/>
    <property type="evidence" value="ECO:0007669"/>
    <property type="project" value="InterPro"/>
</dbReference>
<dbReference type="InterPro" id="IPR032823">
    <property type="entry name" value="BCA_ABC_TP_C"/>
</dbReference>
<dbReference type="PANTHER" id="PTHR45772">
    <property type="entry name" value="CONSERVED COMPONENT OF ABC TRANSPORTER FOR NATURAL AMINO ACIDS-RELATED"/>
    <property type="match status" value="1"/>
</dbReference>
<name>A0A7Y9RZZ5_9ACTN</name>
<dbReference type="SMART" id="SM00382">
    <property type="entry name" value="AAA"/>
    <property type="match status" value="1"/>
</dbReference>
<dbReference type="GO" id="GO:0005524">
    <property type="term" value="F:ATP binding"/>
    <property type="evidence" value="ECO:0007669"/>
    <property type="project" value="UniProtKB-KW"/>
</dbReference>
<dbReference type="EMBL" id="JACCAA010000001">
    <property type="protein sequence ID" value="NYG59752.1"/>
    <property type="molecule type" value="Genomic_DNA"/>
</dbReference>
<dbReference type="RefSeq" id="WP_218855510.1">
    <property type="nucleotide sequence ID" value="NZ_JACCAA010000001.1"/>
</dbReference>
<evidence type="ECO:0000313" key="6">
    <source>
        <dbReference type="Proteomes" id="UP000540656"/>
    </source>
</evidence>
<dbReference type="InterPro" id="IPR003439">
    <property type="entry name" value="ABC_transporter-like_ATP-bd"/>
</dbReference>
<dbReference type="InterPro" id="IPR051120">
    <property type="entry name" value="ABC_AA/LPS_Transport"/>
</dbReference>
<organism evidence="5 6">
    <name type="scientific">Nocardioides daedukensis</name>
    <dbReference type="NCBI Taxonomy" id="634462"/>
    <lineage>
        <taxon>Bacteria</taxon>
        <taxon>Bacillati</taxon>
        <taxon>Actinomycetota</taxon>
        <taxon>Actinomycetes</taxon>
        <taxon>Propionibacteriales</taxon>
        <taxon>Nocardioidaceae</taxon>
        <taxon>Nocardioides</taxon>
    </lineage>
</organism>
<keyword evidence="3 5" id="KW-0067">ATP-binding</keyword>
<dbReference type="FunFam" id="3.40.50.300:FF:000421">
    <property type="entry name" value="Branched-chain amino acid ABC transporter ATP-binding protein"/>
    <property type="match status" value="1"/>
</dbReference>
<dbReference type="PANTHER" id="PTHR45772:SF4">
    <property type="entry name" value="ABC TRANSPORTER ATP-BINDING PROTEIN"/>
    <property type="match status" value="1"/>
</dbReference>
<gene>
    <name evidence="5" type="ORF">BJ980_002675</name>
</gene>
<keyword evidence="6" id="KW-1185">Reference proteome</keyword>
<dbReference type="InterPro" id="IPR003593">
    <property type="entry name" value="AAA+_ATPase"/>
</dbReference>
<dbReference type="Pfam" id="PF12399">
    <property type="entry name" value="BCA_ABC_TP_C"/>
    <property type="match status" value="1"/>
</dbReference>
<accession>A0A7Y9RZZ5</accession>
<dbReference type="Proteomes" id="UP000540656">
    <property type="component" value="Unassembled WGS sequence"/>
</dbReference>
<evidence type="ECO:0000259" key="4">
    <source>
        <dbReference type="PROSITE" id="PS50893"/>
    </source>
</evidence>
<dbReference type="GO" id="GO:0005886">
    <property type="term" value="C:plasma membrane"/>
    <property type="evidence" value="ECO:0007669"/>
    <property type="project" value="TreeGrafter"/>
</dbReference>
<dbReference type="CDD" id="cd03219">
    <property type="entry name" value="ABC_Mj1267_LivG_branched"/>
    <property type="match status" value="1"/>
</dbReference>
<evidence type="ECO:0000256" key="1">
    <source>
        <dbReference type="ARBA" id="ARBA00022448"/>
    </source>
</evidence>
<sequence length="264" mass="28191">MSDPEPSRGTPPALSILDVRVEFGGIIALDGATVGVAPDQVMGLIGPNGAGKTTLFNCVSRLYEVQSGSIEVHGTDVLARRPDQVAGLGVARTFQNVGVFPTETVLDNVLVGAYPRTRGGMWATALGLPSIRRSERTERERARALLAELELTAYADEVAGQLPFGSLKRLELARALMMEPRLLMLDEPANGLTHGEVLELAELVRGLRGSHGFAVLLVEHNMDMVASLCDEVTVLELGRTIAVGTPDQVRSDPRVIEAYLGGAE</sequence>
<evidence type="ECO:0000313" key="5">
    <source>
        <dbReference type="EMBL" id="NYG59752.1"/>
    </source>
</evidence>
<dbReference type="Pfam" id="PF00005">
    <property type="entry name" value="ABC_tran"/>
    <property type="match status" value="1"/>
</dbReference>
<proteinExistence type="predicted"/>
<evidence type="ECO:0000256" key="3">
    <source>
        <dbReference type="ARBA" id="ARBA00022840"/>
    </source>
</evidence>